<evidence type="ECO:0000313" key="2">
    <source>
        <dbReference type="EMBL" id="MCJ8210489.1"/>
    </source>
</evidence>
<keyword evidence="1" id="KW-0812">Transmembrane</keyword>
<comment type="caution">
    <text evidence="2">The sequence shown here is derived from an EMBL/GenBank/DDBJ whole genome shotgun (WGS) entry which is preliminary data.</text>
</comment>
<evidence type="ECO:0000313" key="3">
    <source>
        <dbReference type="Proteomes" id="UP001139450"/>
    </source>
</evidence>
<name>A0A9X1X3K2_9SPHI</name>
<dbReference type="AlphaFoldDB" id="A0A9X1X3K2"/>
<organism evidence="2 3">
    <name type="scientific">Mucilaginibacter straminoryzae</name>
    <dbReference type="NCBI Taxonomy" id="2932774"/>
    <lineage>
        <taxon>Bacteria</taxon>
        <taxon>Pseudomonadati</taxon>
        <taxon>Bacteroidota</taxon>
        <taxon>Sphingobacteriia</taxon>
        <taxon>Sphingobacteriales</taxon>
        <taxon>Sphingobacteriaceae</taxon>
        <taxon>Mucilaginibacter</taxon>
    </lineage>
</organism>
<accession>A0A9X1X3K2</accession>
<dbReference type="RefSeq" id="WP_245130328.1">
    <property type="nucleotide sequence ID" value="NZ_JALJEJ010000005.1"/>
</dbReference>
<proteinExistence type="predicted"/>
<reference evidence="2" key="1">
    <citation type="submission" date="2022-04" db="EMBL/GenBank/DDBJ databases">
        <title>Mucilaginibacter sp. RS28 isolated from freshwater.</title>
        <authorList>
            <person name="Ko S.-R."/>
        </authorList>
    </citation>
    <scope>NUCLEOTIDE SEQUENCE</scope>
    <source>
        <strain evidence="2">RS28</strain>
    </source>
</reference>
<protein>
    <submittedName>
        <fullName evidence="2">Phage holin family protein</fullName>
    </submittedName>
</protein>
<gene>
    <name evidence="2" type="ORF">MUY27_12295</name>
</gene>
<keyword evidence="3" id="KW-1185">Reference proteome</keyword>
<dbReference type="Proteomes" id="UP001139450">
    <property type="component" value="Unassembled WGS sequence"/>
</dbReference>
<feature type="transmembrane region" description="Helical" evidence="1">
    <location>
        <begin position="46"/>
        <end position="76"/>
    </location>
</feature>
<sequence>MEEQQKETQQQEQTPKEPPILEQIREYAETRIKLSKYKVIEKSTGVIASLVTTIATVVCLLLTFLFASFTLALFLADVFHSYWKGFGAVALLYLIIAVIVMSAKDSFRKPLVNALIKKIFSENK</sequence>
<feature type="transmembrane region" description="Helical" evidence="1">
    <location>
        <begin position="82"/>
        <end position="101"/>
    </location>
</feature>
<keyword evidence="1" id="KW-1133">Transmembrane helix</keyword>
<dbReference type="Pfam" id="PF07332">
    <property type="entry name" value="Phage_holin_3_6"/>
    <property type="match status" value="1"/>
</dbReference>
<evidence type="ECO:0000256" key="1">
    <source>
        <dbReference type="SAM" id="Phobius"/>
    </source>
</evidence>
<dbReference type="InterPro" id="IPR009937">
    <property type="entry name" value="Phage_holin_3_6"/>
</dbReference>
<dbReference type="EMBL" id="JALJEJ010000005">
    <property type="protein sequence ID" value="MCJ8210489.1"/>
    <property type="molecule type" value="Genomic_DNA"/>
</dbReference>
<keyword evidence="1" id="KW-0472">Membrane</keyword>